<organism evidence="1 2">
    <name type="scientific">Phytophthora nicotianae P1569</name>
    <dbReference type="NCBI Taxonomy" id="1317065"/>
    <lineage>
        <taxon>Eukaryota</taxon>
        <taxon>Sar</taxon>
        <taxon>Stramenopiles</taxon>
        <taxon>Oomycota</taxon>
        <taxon>Peronosporomycetes</taxon>
        <taxon>Peronosporales</taxon>
        <taxon>Peronosporaceae</taxon>
        <taxon>Phytophthora</taxon>
    </lineage>
</organism>
<comment type="caution">
    <text evidence="1">The sequence shown here is derived from an EMBL/GenBank/DDBJ whole genome shotgun (WGS) entry which is preliminary data.</text>
</comment>
<evidence type="ECO:0000313" key="2">
    <source>
        <dbReference type="Proteomes" id="UP000018721"/>
    </source>
</evidence>
<keyword evidence="2" id="KW-1185">Reference proteome</keyword>
<dbReference type="HOGENOM" id="CLU_3110553_0_0_1"/>
<dbReference type="Proteomes" id="UP000018721">
    <property type="component" value="Unassembled WGS sequence"/>
</dbReference>
<accession>V9F654</accession>
<protein>
    <submittedName>
        <fullName evidence="1">Uncharacterized protein</fullName>
    </submittedName>
</protein>
<reference evidence="1 2" key="1">
    <citation type="submission" date="2013-11" db="EMBL/GenBank/DDBJ databases">
        <title>The Genome Sequence of Phytophthora parasitica P1569.</title>
        <authorList>
            <consortium name="The Broad Institute Genomics Platform"/>
            <person name="Russ C."/>
            <person name="Tyler B."/>
            <person name="Panabieres F."/>
            <person name="Shan W."/>
            <person name="Tripathy S."/>
            <person name="Grunwald N."/>
            <person name="Machado M."/>
            <person name="Johnson C.S."/>
            <person name="Arredondo F."/>
            <person name="Hong C."/>
            <person name="Coffey M."/>
            <person name="Young S.K."/>
            <person name="Zeng Q."/>
            <person name="Gargeya S."/>
            <person name="Fitzgerald M."/>
            <person name="Abouelleil A."/>
            <person name="Alvarado L."/>
            <person name="Chapman S.B."/>
            <person name="Gainer-Dewar J."/>
            <person name="Goldberg J."/>
            <person name="Griggs A."/>
            <person name="Gujja S."/>
            <person name="Hansen M."/>
            <person name="Howarth C."/>
            <person name="Imamovic A."/>
            <person name="Ireland A."/>
            <person name="Larimer J."/>
            <person name="McCowan C."/>
            <person name="Murphy C."/>
            <person name="Pearson M."/>
            <person name="Poon T.W."/>
            <person name="Priest M."/>
            <person name="Roberts A."/>
            <person name="Saif S."/>
            <person name="Shea T."/>
            <person name="Sykes S."/>
            <person name="Wortman J."/>
            <person name="Nusbaum C."/>
            <person name="Birren B."/>
        </authorList>
    </citation>
    <scope>NUCLEOTIDE SEQUENCE [LARGE SCALE GENOMIC DNA]</scope>
    <source>
        <strain evidence="1 2">P1569</strain>
    </source>
</reference>
<proteinExistence type="predicted"/>
<gene>
    <name evidence="1" type="ORF">F443_09361</name>
</gene>
<name>V9F654_PHYNI</name>
<dbReference type="AlphaFoldDB" id="V9F654"/>
<evidence type="ECO:0000313" key="1">
    <source>
        <dbReference type="EMBL" id="ETI46233.1"/>
    </source>
</evidence>
<sequence length="51" mass="5531">MQYHTADDSWSYAESFNSTTIGGVANQTLLNLHVGLKSGGVVEEFSSPMRP</sequence>
<dbReference type="EMBL" id="ANIZ01001600">
    <property type="protein sequence ID" value="ETI46233.1"/>
    <property type="molecule type" value="Genomic_DNA"/>
</dbReference>